<dbReference type="InterPro" id="IPR007369">
    <property type="entry name" value="Peptidase_A22B_SPP"/>
</dbReference>
<evidence type="ECO:0000256" key="9">
    <source>
        <dbReference type="ARBA" id="ARBA00022989"/>
    </source>
</evidence>
<dbReference type="GO" id="GO:0098554">
    <property type="term" value="C:cytoplasmic side of endoplasmic reticulum membrane"/>
    <property type="evidence" value="ECO:0007669"/>
    <property type="project" value="TreeGrafter"/>
</dbReference>
<dbReference type="GO" id="GO:0042500">
    <property type="term" value="F:aspartic endopeptidase activity, intramembrane cleaving"/>
    <property type="evidence" value="ECO:0007669"/>
    <property type="project" value="InterPro"/>
</dbReference>
<comment type="function">
    <text evidence="1">Intramembrane-cleaving aspartic protease (I-CLiP) that cleaves type II membrane signal peptides in the hydrophobic plane of the membrane.</text>
</comment>
<proteinExistence type="inferred from homology"/>
<dbReference type="AlphaFoldDB" id="A0A835JIG5"/>
<feature type="domain" description="PA" evidence="14">
    <location>
        <begin position="83"/>
        <end position="166"/>
    </location>
</feature>
<dbReference type="InterPro" id="IPR003137">
    <property type="entry name" value="PA_domain"/>
</dbReference>
<feature type="transmembrane region" description="Helical" evidence="12">
    <location>
        <begin position="443"/>
        <end position="461"/>
    </location>
</feature>
<keyword evidence="5 12" id="KW-0812">Transmembrane</keyword>
<keyword evidence="7" id="KW-0967">Endosome</keyword>
<dbReference type="GO" id="GO:0098553">
    <property type="term" value="C:lumenal side of endoplasmic reticulum membrane"/>
    <property type="evidence" value="ECO:0007669"/>
    <property type="project" value="TreeGrafter"/>
</dbReference>
<dbReference type="FunFam" id="3.50.30.30:FF:000007">
    <property type="entry name" value="Signal peptide peptidase-like 3"/>
    <property type="match status" value="1"/>
</dbReference>
<comment type="similarity">
    <text evidence="3">Belongs to the peptidase A22B family.</text>
</comment>
<feature type="signal peptide" evidence="13">
    <location>
        <begin position="1"/>
        <end position="23"/>
    </location>
</feature>
<dbReference type="SUPFAM" id="SSF52025">
    <property type="entry name" value="PA domain"/>
    <property type="match status" value="1"/>
</dbReference>
<evidence type="ECO:0000256" key="4">
    <source>
        <dbReference type="ARBA" id="ARBA00022670"/>
    </source>
</evidence>
<dbReference type="GO" id="GO:0030660">
    <property type="term" value="C:Golgi-associated vesicle membrane"/>
    <property type="evidence" value="ECO:0007669"/>
    <property type="project" value="TreeGrafter"/>
</dbReference>
<name>A0A835JIG5_9ROSI</name>
<gene>
    <name evidence="15" type="ORF">SADUNF_Sadunf14G0058800</name>
</gene>
<comment type="caution">
    <text evidence="15">The sequence shown here is derived from an EMBL/GenBank/DDBJ whole genome shotgun (WGS) entry which is preliminary data.</text>
</comment>
<feature type="transmembrane region" description="Helical" evidence="12">
    <location>
        <begin position="277"/>
        <end position="302"/>
    </location>
</feature>
<dbReference type="EMBL" id="JADGMS010000014">
    <property type="protein sequence ID" value="KAF9668969.1"/>
    <property type="molecule type" value="Genomic_DNA"/>
</dbReference>
<keyword evidence="6 13" id="KW-0732">Signal</keyword>
<keyword evidence="16" id="KW-1185">Reference proteome</keyword>
<evidence type="ECO:0000256" key="2">
    <source>
        <dbReference type="ARBA" id="ARBA00004337"/>
    </source>
</evidence>
<dbReference type="SMART" id="SM00730">
    <property type="entry name" value="PSN"/>
    <property type="match status" value="1"/>
</dbReference>
<evidence type="ECO:0000313" key="16">
    <source>
        <dbReference type="Proteomes" id="UP000657918"/>
    </source>
</evidence>
<protein>
    <recommendedName>
        <fullName evidence="14">PA domain-containing protein</fullName>
    </recommendedName>
</protein>
<dbReference type="OrthoDB" id="29661at2759"/>
<evidence type="ECO:0000256" key="11">
    <source>
        <dbReference type="ARBA" id="ARBA00023180"/>
    </source>
</evidence>
<keyword evidence="11" id="KW-0325">Glycoprotein</keyword>
<feature type="transmembrane region" description="Helical" evidence="12">
    <location>
        <begin position="498"/>
        <end position="520"/>
    </location>
</feature>
<feature type="transmembrane region" description="Helical" evidence="12">
    <location>
        <begin position="193"/>
        <end position="212"/>
    </location>
</feature>
<feature type="chain" id="PRO_5032440582" description="PA domain-containing protein" evidence="13">
    <location>
        <begin position="24"/>
        <end position="602"/>
    </location>
</feature>
<feature type="transmembrane region" description="Helical" evidence="12">
    <location>
        <begin position="314"/>
        <end position="332"/>
    </location>
</feature>
<comment type="subcellular location">
    <subcellularLocation>
        <location evidence="2">Endosome membrane</location>
        <topology evidence="2">Multi-pass membrane protein</topology>
    </subcellularLocation>
</comment>
<evidence type="ECO:0000259" key="14">
    <source>
        <dbReference type="Pfam" id="PF02225"/>
    </source>
</evidence>
<keyword evidence="9 12" id="KW-1133">Transmembrane helix</keyword>
<evidence type="ECO:0000313" key="15">
    <source>
        <dbReference type="EMBL" id="KAF9668969.1"/>
    </source>
</evidence>
<reference evidence="15 16" key="1">
    <citation type="submission" date="2020-10" db="EMBL/GenBank/DDBJ databases">
        <title>Plant Genome Project.</title>
        <authorList>
            <person name="Zhang R.-G."/>
        </authorList>
    </citation>
    <scope>NUCLEOTIDE SEQUENCE [LARGE SCALE GENOMIC DNA]</scope>
    <source>
        <strain evidence="15">FAFU-HL-1</strain>
        <tissue evidence="15">Leaf</tissue>
    </source>
</reference>
<dbReference type="PANTHER" id="PTHR12174">
    <property type="entry name" value="SIGNAL PEPTIDE PEPTIDASE"/>
    <property type="match status" value="1"/>
</dbReference>
<evidence type="ECO:0000256" key="1">
    <source>
        <dbReference type="ARBA" id="ARBA00003012"/>
    </source>
</evidence>
<organism evidence="15 16">
    <name type="scientific">Salix dunnii</name>
    <dbReference type="NCBI Taxonomy" id="1413687"/>
    <lineage>
        <taxon>Eukaryota</taxon>
        <taxon>Viridiplantae</taxon>
        <taxon>Streptophyta</taxon>
        <taxon>Embryophyta</taxon>
        <taxon>Tracheophyta</taxon>
        <taxon>Spermatophyta</taxon>
        <taxon>Magnoliopsida</taxon>
        <taxon>eudicotyledons</taxon>
        <taxon>Gunneridae</taxon>
        <taxon>Pentapetalae</taxon>
        <taxon>rosids</taxon>
        <taxon>fabids</taxon>
        <taxon>Malpighiales</taxon>
        <taxon>Salicaceae</taxon>
        <taxon>Saliceae</taxon>
        <taxon>Salix</taxon>
    </lineage>
</organism>
<dbReference type="Proteomes" id="UP000657918">
    <property type="component" value="Unassembled WGS sequence"/>
</dbReference>
<evidence type="ECO:0000256" key="10">
    <source>
        <dbReference type="ARBA" id="ARBA00023136"/>
    </source>
</evidence>
<evidence type="ECO:0000256" key="5">
    <source>
        <dbReference type="ARBA" id="ARBA00022692"/>
    </source>
</evidence>
<keyword evidence="10 12" id="KW-0472">Membrane</keyword>
<dbReference type="InterPro" id="IPR006639">
    <property type="entry name" value="Preselin/SPP"/>
</dbReference>
<evidence type="ECO:0000256" key="13">
    <source>
        <dbReference type="SAM" id="SignalP"/>
    </source>
</evidence>
<evidence type="ECO:0000256" key="8">
    <source>
        <dbReference type="ARBA" id="ARBA00022801"/>
    </source>
</evidence>
<keyword evidence="4" id="KW-0645">Protease</keyword>
<dbReference type="GO" id="GO:0033619">
    <property type="term" value="P:membrane protein proteolysis"/>
    <property type="evidence" value="ECO:0007669"/>
    <property type="project" value="TreeGrafter"/>
</dbReference>
<dbReference type="GO" id="GO:0005765">
    <property type="term" value="C:lysosomal membrane"/>
    <property type="evidence" value="ECO:0007669"/>
    <property type="project" value="TreeGrafter"/>
</dbReference>
<dbReference type="PANTHER" id="PTHR12174:SF102">
    <property type="entry name" value="SIGNAL PEPTIDE PEPTIDASE-LIKE 4"/>
    <property type="match status" value="1"/>
</dbReference>
<evidence type="ECO:0000256" key="12">
    <source>
        <dbReference type="SAM" id="Phobius"/>
    </source>
</evidence>
<feature type="transmembrane region" description="Helical" evidence="12">
    <location>
        <begin position="532"/>
        <end position="553"/>
    </location>
</feature>
<dbReference type="InterPro" id="IPR046450">
    <property type="entry name" value="PA_dom_sf"/>
</dbReference>
<dbReference type="Pfam" id="PF02225">
    <property type="entry name" value="PA"/>
    <property type="match status" value="1"/>
</dbReference>
<evidence type="ECO:0000256" key="7">
    <source>
        <dbReference type="ARBA" id="ARBA00022753"/>
    </source>
</evidence>
<dbReference type="GO" id="GO:0010008">
    <property type="term" value="C:endosome membrane"/>
    <property type="evidence" value="ECO:0007669"/>
    <property type="project" value="UniProtKB-SubCell"/>
</dbReference>
<evidence type="ECO:0000256" key="6">
    <source>
        <dbReference type="ARBA" id="ARBA00022729"/>
    </source>
</evidence>
<feature type="transmembrane region" description="Helical" evidence="12">
    <location>
        <begin position="243"/>
        <end position="265"/>
    </location>
</feature>
<feature type="transmembrane region" description="Helical" evidence="12">
    <location>
        <begin position="374"/>
        <end position="394"/>
    </location>
</feature>
<sequence length="602" mass="66881">MNICKHIYVFLVVLASSFCFGSAGDIVHHDDVAPKRPGCENNFVLVKVPTYINGVEDIEYVGIGARFGLTLESKEKHANLSTLVLADPPDCCSKPRKKLSREVILAHRGNCSFTTKANVAEDAGASAILIINNRTELFKMVCEVNETDVKIGIATVMLPQDAGASLEKYLASSSTVKVQLYSPRRPAVDVAEVFLWLMAVGTILCASYWSAWSAREAAIEQDKLLKDGSDEFVNMDGVHSSGIVNINTASAILFVVIASCFLVMLYKLMSYWFIEVLVVLFCIGGVEVGQLHLILFSFFLSMNLPSLFIFVDRHAYGLQTCLVALLSCFRCFQPAGESFVKVPFFGAVSYLTLAVSPFCIAFAVVWAVFRRVSFAWIGQDILGIALIITVLQIVRVPNLKILLYLINSGEQMHYNHYDYIIQNADFDAVSFLLVKKNNDDGQVGTVLLSCAFLYDIFWVFVSKWWFKESVMIVVARGDKSGEDGIPMLLKIPRMFDPWGGYSIIGFGDIILPGLLVAFSLRYDWLAKRNLRAGYFFWAMTAYGLGLLITYIALNMMDGHGQPALLYIVPFTLGKYQAGSRNNITVVPFTHGQFPFSGEPFKV</sequence>
<feature type="transmembrane region" description="Helical" evidence="12">
    <location>
        <begin position="344"/>
        <end position="368"/>
    </location>
</feature>
<keyword evidence="8" id="KW-0378">Hydrolase</keyword>
<accession>A0A835JIG5</accession>
<evidence type="ECO:0000256" key="3">
    <source>
        <dbReference type="ARBA" id="ARBA00006859"/>
    </source>
</evidence>
<dbReference type="Pfam" id="PF04258">
    <property type="entry name" value="Peptidase_A22B"/>
    <property type="match status" value="2"/>
</dbReference>
<dbReference type="Gene3D" id="3.50.30.30">
    <property type="match status" value="1"/>
</dbReference>